<protein>
    <submittedName>
        <fullName evidence="1">Uncharacterized protein</fullName>
    </submittedName>
</protein>
<evidence type="ECO:0000313" key="2">
    <source>
        <dbReference type="Proteomes" id="UP001474120"/>
    </source>
</evidence>
<reference evidence="1 2" key="1">
    <citation type="submission" date="2024-04" db="EMBL/GenBank/DDBJ databases">
        <title>whole genome sequencing of Lutimonas vermicola strain IMCC1616.</title>
        <authorList>
            <person name="Bae S.S."/>
        </authorList>
    </citation>
    <scope>NUCLEOTIDE SEQUENCE [LARGE SCALE GENOMIC DNA]</scope>
    <source>
        <strain evidence="1 2">IMCC1616</strain>
    </source>
</reference>
<organism evidence="1 2">
    <name type="scientific">Lutimonas vermicola</name>
    <dbReference type="NCBI Taxonomy" id="414288"/>
    <lineage>
        <taxon>Bacteria</taxon>
        <taxon>Pseudomonadati</taxon>
        <taxon>Bacteroidota</taxon>
        <taxon>Flavobacteriia</taxon>
        <taxon>Flavobacteriales</taxon>
        <taxon>Flavobacteriaceae</taxon>
        <taxon>Lutimonas</taxon>
    </lineage>
</organism>
<gene>
    <name evidence="1" type="ORF">AABB81_04085</name>
</gene>
<dbReference type="RefSeq" id="WP_342158810.1">
    <property type="nucleotide sequence ID" value="NZ_JBCDNA010000001.1"/>
</dbReference>
<accession>A0ABU9KXZ0</accession>
<evidence type="ECO:0000313" key="1">
    <source>
        <dbReference type="EMBL" id="MEL4455061.1"/>
    </source>
</evidence>
<sequence length="127" mass="15153">MLFKKSRINRWEVFTCRLYEVLPEASFIEDIPRHPIINFTIAHKQFKIYSLENYLKRTKFCTEFCTYLEISGIDNTEIGILKKSIRENLNCDVITKKKSIIVNISKTRKLDKLIKFIEEQKKDSFIV</sequence>
<proteinExistence type="predicted"/>
<keyword evidence="2" id="KW-1185">Reference proteome</keyword>
<dbReference type="Proteomes" id="UP001474120">
    <property type="component" value="Unassembled WGS sequence"/>
</dbReference>
<dbReference type="EMBL" id="JBCDNA010000001">
    <property type="protein sequence ID" value="MEL4455061.1"/>
    <property type="molecule type" value="Genomic_DNA"/>
</dbReference>
<name>A0ABU9KXZ0_9FLAO</name>
<comment type="caution">
    <text evidence="1">The sequence shown here is derived from an EMBL/GenBank/DDBJ whole genome shotgun (WGS) entry which is preliminary data.</text>
</comment>